<sequence>MKRPVQGEYPDFYDAYIKLVPEGNIQNILAEQQKAVEDFIPTIPDSKVDFRYAPGKWSLKEVFGHIIDTERIMSYKLLRIARGDKTPLAGFEVNAYVENAYYDQRNLANLLDEFVSVRRATLSLINGLAEEASERVGVTNDKLVTARSIAFIIAGHELHHLNIIKERYLAY</sequence>
<organism evidence="2 3">
    <name type="scientific">Paenibacillus vini</name>
    <dbReference type="NCBI Taxonomy" id="1476024"/>
    <lineage>
        <taxon>Bacteria</taxon>
        <taxon>Bacillati</taxon>
        <taxon>Bacillota</taxon>
        <taxon>Bacilli</taxon>
        <taxon>Bacillales</taxon>
        <taxon>Paenibacillaceae</taxon>
        <taxon>Paenibacillus</taxon>
    </lineage>
</organism>
<dbReference type="InterPro" id="IPR034660">
    <property type="entry name" value="DinB/YfiT-like"/>
</dbReference>
<dbReference type="Pfam" id="PF12867">
    <property type="entry name" value="DinB_2"/>
    <property type="match status" value="1"/>
</dbReference>
<evidence type="ECO:0000259" key="1">
    <source>
        <dbReference type="Pfam" id="PF12867"/>
    </source>
</evidence>
<evidence type="ECO:0000313" key="3">
    <source>
        <dbReference type="Proteomes" id="UP000679992"/>
    </source>
</evidence>
<dbReference type="SUPFAM" id="SSF109854">
    <property type="entry name" value="DinB/YfiT-like putative metalloenzymes"/>
    <property type="match status" value="1"/>
</dbReference>
<evidence type="ECO:0000313" key="2">
    <source>
        <dbReference type="EMBL" id="GIP53605.1"/>
    </source>
</evidence>
<dbReference type="InterPro" id="IPR024775">
    <property type="entry name" value="DinB-like"/>
</dbReference>
<reference evidence="2 3" key="1">
    <citation type="submission" date="2021-03" db="EMBL/GenBank/DDBJ databases">
        <title>Antimicrobial resistance genes in bacteria isolated from Japanese honey, and their potential for conferring macrolide and lincosamide resistance in the American foulbrood pathogen Paenibacillus larvae.</title>
        <authorList>
            <person name="Okamoto M."/>
            <person name="Kumagai M."/>
            <person name="Kanamori H."/>
            <person name="Takamatsu D."/>
        </authorList>
    </citation>
    <scope>NUCLEOTIDE SEQUENCE [LARGE SCALE GENOMIC DNA]</scope>
    <source>
        <strain evidence="2 3">J42TS3</strain>
    </source>
</reference>
<protein>
    <recommendedName>
        <fullName evidence="1">DinB-like domain-containing protein</fullName>
    </recommendedName>
</protein>
<dbReference type="Proteomes" id="UP000679992">
    <property type="component" value="Unassembled WGS sequence"/>
</dbReference>
<feature type="domain" description="DinB-like" evidence="1">
    <location>
        <begin position="29"/>
        <end position="164"/>
    </location>
</feature>
<keyword evidence="3" id="KW-1185">Reference proteome</keyword>
<dbReference type="RefSeq" id="WP_244861520.1">
    <property type="nucleotide sequence ID" value="NZ_BOSL01000007.1"/>
</dbReference>
<gene>
    <name evidence="2" type="ORF">J42TS3_26400</name>
</gene>
<proteinExistence type="predicted"/>
<accession>A0ABQ4MDW2</accession>
<comment type="caution">
    <text evidence="2">The sequence shown here is derived from an EMBL/GenBank/DDBJ whole genome shotgun (WGS) entry which is preliminary data.</text>
</comment>
<dbReference type="Gene3D" id="1.20.120.450">
    <property type="entry name" value="dinb family like domain"/>
    <property type="match status" value="1"/>
</dbReference>
<name>A0ABQ4MDW2_9BACL</name>
<dbReference type="EMBL" id="BOSL01000007">
    <property type="protein sequence ID" value="GIP53605.1"/>
    <property type="molecule type" value="Genomic_DNA"/>
</dbReference>